<feature type="domain" description="KIB1-4 beta-propeller" evidence="1">
    <location>
        <begin position="7"/>
        <end position="168"/>
    </location>
</feature>
<dbReference type="Pfam" id="PF03478">
    <property type="entry name" value="Beta-prop_KIB1-4"/>
    <property type="match status" value="1"/>
</dbReference>
<reference evidence="2" key="1">
    <citation type="submission" date="2022-02" db="EMBL/GenBank/DDBJ databases">
        <authorList>
            <person name="Henning P.M."/>
            <person name="McCubbin A.G."/>
            <person name="Shore J.S."/>
        </authorList>
    </citation>
    <scope>NUCLEOTIDE SEQUENCE</scope>
    <source>
        <strain evidence="2">F60SS</strain>
        <tissue evidence="2">Leaves</tissue>
    </source>
</reference>
<comment type="caution">
    <text evidence="2">The sequence shown here is derived from an EMBL/GenBank/DDBJ whole genome shotgun (WGS) entry which is preliminary data.</text>
</comment>
<name>A0A9Q0FRY6_9ROSI</name>
<evidence type="ECO:0000259" key="1">
    <source>
        <dbReference type="Pfam" id="PF03478"/>
    </source>
</evidence>
<dbReference type="AlphaFoldDB" id="A0A9Q0FRY6"/>
<dbReference type="OrthoDB" id="642536at2759"/>
<reference evidence="2" key="2">
    <citation type="journal article" date="2023" name="Plants (Basel)">
        <title>Annotation of the Turnera subulata (Passifloraceae) Draft Genome Reveals the S-Locus Evolved after the Divergence of Turneroideae from Passifloroideae in a Stepwise Manner.</title>
        <authorList>
            <person name="Henning P.M."/>
            <person name="Roalson E.H."/>
            <person name="Mir W."/>
            <person name="McCubbin A.G."/>
            <person name="Shore J.S."/>
        </authorList>
    </citation>
    <scope>NUCLEOTIDE SEQUENCE</scope>
    <source>
        <strain evidence="2">F60SS</strain>
    </source>
</reference>
<dbReference type="PANTHER" id="PTHR44259:SF15">
    <property type="entry name" value="F-BOX PROTEIN KIB2-RELATED"/>
    <property type="match status" value="1"/>
</dbReference>
<dbReference type="InterPro" id="IPR005174">
    <property type="entry name" value="KIB1-4_b-propeller"/>
</dbReference>
<proteinExistence type="predicted"/>
<sequence>MLAIDAFGCVSYCRPRVDDFWVDIRTKKPECDFADLVSYKSQLYGLLQTGVVFVYDHINASSPSPTLMIDAIDVPVKASRSATVRDSLYLGTGGDLLAVYHHIILPWPTKPFGTGGFEVYRLNTDKGWDVVESLGGHALFLGGVSFSLSTSNVKGIKGNHLYFLDDENEEECIDMGCSI</sequence>
<dbReference type="Proteomes" id="UP001141552">
    <property type="component" value="Unassembled WGS sequence"/>
</dbReference>
<organism evidence="2 3">
    <name type="scientific">Turnera subulata</name>
    <dbReference type="NCBI Taxonomy" id="218843"/>
    <lineage>
        <taxon>Eukaryota</taxon>
        <taxon>Viridiplantae</taxon>
        <taxon>Streptophyta</taxon>
        <taxon>Embryophyta</taxon>
        <taxon>Tracheophyta</taxon>
        <taxon>Spermatophyta</taxon>
        <taxon>Magnoliopsida</taxon>
        <taxon>eudicotyledons</taxon>
        <taxon>Gunneridae</taxon>
        <taxon>Pentapetalae</taxon>
        <taxon>rosids</taxon>
        <taxon>fabids</taxon>
        <taxon>Malpighiales</taxon>
        <taxon>Passifloraceae</taxon>
        <taxon>Turnera</taxon>
    </lineage>
</organism>
<dbReference type="InterPro" id="IPR050942">
    <property type="entry name" value="F-box_BR-signaling"/>
</dbReference>
<protein>
    <recommendedName>
        <fullName evidence="1">KIB1-4 beta-propeller domain-containing protein</fullName>
    </recommendedName>
</protein>
<dbReference type="EMBL" id="JAKUCV010004398">
    <property type="protein sequence ID" value="KAJ4835492.1"/>
    <property type="molecule type" value="Genomic_DNA"/>
</dbReference>
<dbReference type="PANTHER" id="PTHR44259">
    <property type="entry name" value="OS07G0183000 PROTEIN-RELATED"/>
    <property type="match status" value="1"/>
</dbReference>
<evidence type="ECO:0000313" key="2">
    <source>
        <dbReference type="EMBL" id="KAJ4835492.1"/>
    </source>
</evidence>
<keyword evidence="3" id="KW-1185">Reference proteome</keyword>
<gene>
    <name evidence="2" type="ORF">Tsubulata_015483</name>
</gene>
<accession>A0A9Q0FRY6</accession>
<evidence type="ECO:0000313" key="3">
    <source>
        <dbReference type="Proteomes" id="UP001141552"/>
    </source>
</evidence>